<comment type="subunit">
    <text evidence="2 11">Heterotrimer of A, B and C subunits.</text>
</comment>
<name>A0A1C5JLW2_9ACTN</name>
<dbReference type="GO" id="GO:0016740">
    <property type="term" value="F:transferase activity"/>
    <property type="evidence" value="ECO:0007669"/>
    <property type="project" value="UniProtKB-KW"/>
</dbReference>
<dbReference type="InterPro" id="IPR014746">
    <property type="entry name" value="Gln_synth/guanido_kin_cat_dom"/>
</dbReference>
<dbReference type="SUPFAM" id="SSF89095">
    <property type="entry name" value="GatB/YqeY motif"/>
    <property type="match status" value="1"/>
</dbReference>
<dbReference type="InterPro" id="IPR006075">
    <property type="entry name" value="Asn/Gln-tRNA_Trfase_suB/E_cat"/>
</dbReference>
<dbReference type="AlphaFoldDB" id="A0A1C5JLW2"/>
<evidence type="ECO:0000256" key="7">
    <source>
        <dbReference type="ARBA" id="ARBA00022917"/>
    </source>
</evidence>
<gene>
    <name evidence="11" type="primary">gatB</name>
    <name evidence="13" type="ORF">GA0070609_4572</name>
</gene>
<evidence type="ECO:0000256" key="8">
    <source>
        <dbReference type="ARBA" id="ARBA00024799"/>
    </source>
</evidence>
<evidence type="ECO:0000313" key="14">
    <source>
        <dbReference type="Proteomes" id="UP000198217"/>
    </source>
</evidence>
<comment type="catalytic activity">
    <reaction evidence="9 11">
        <text>L-aspartyl-tRNA(Asn) + L-glutamine + ATP + H2O = L-asparaginyl-tRNA(Asn) + L-glutamate + ADP + phosphate + 2 H(+)</text>
        <dbReference type="Rhea" id="RHEA:14513"/>
        <dbReference type="Rhea" id="RHEA-COMP:9674"/>
        <dbReference type="Rhea" id="RHEA-COMP:9677"/>
        <dbReference type="ChEBI" id="CHEBI:15377"/>
        <dbReference type="ChEBI" id="CHEBI:15378"/>
        <dbReference type="ChEBI" id="CHEBI:29985"/>
        <dbReference type="ChEBI" id="CHEBI:30616"/>
        <dbReference type="ChEBI" id="CHEBI:43474"/>
        <dbReference type="ChEBI" id="CHEBI:58359"/>
        <dbReference type="ChEBI" id="CHEBI:78515"/>
        <dbReference type="ChEBI" id="CHEBI:78516"/>
        <dbReference type="ChEBI" id="CHEBI:456216"/>
    </reaction>
</comment>
<evidence type="ECO:0000313" key="13">
    <source>
        <dbReference type="EMBL" id="SCG71219.1"/>
    </source>
</evidence>
<dbReference type="InterPro" id="IPR017959">
    <property type="entry name" value="Asn/Gln-tRNA_amidoTrfase_suB/E"/>
</dbReference>
<dbReference type="GO" id="GO:0006412">
    <property type="term" value="P:translation"/>
    <property type="evidence" value="ECO:0007669"/>
    <property type="project" value="UniProtKB-UniRule"/>
</dbReference>
<dbReference type="GO" id="GO:0050567">
    <property type="term" value="F:glutaminyl-tRNA synthase (glutamine-hydrolyzing) activity"/>
    <property type="evidence" value="ECO:0007669"/>
    <property type="project" value="UniProtKB-UniRule"/>
</dbReference>
<dbReference type="InterPro" id="IPR004413">
    <property type="entry name" value="GatB"/>
</dbReference>
<dbReference type="NCBIfam" id="NF004012">
    <property type="entry name" value="PRK05477.1-2"/>
    <property type="match status" value="1"/>
</dbReference>
<dbReference type="NCBIfam" id="NF004014">
    <property type="entry name" value="PRK05477.1-4"/>
    <property type="match status" value="1"/>
</dbReference>
<comment type="similarity">
    <text evidence="1 11">Belongs to the GatB/GatE family. GatB subfamily.</text>
</comment>
<feature type="domain" description="Asn/Gln amidotransferase" evidence="12">
    <location>
        <begin position="349"/>
        <end position="496"/>
    </location>
</feature>
<comment type="catalytic activity">
    <reaction evidence="10 11">
        <text>L-glutamyl-tRNA(Gln) + L-glutamine + ATP + H2O = L-glutaminyl-tRNA(Gln) + L-glutamate + ADP + phosphate + H(+)</text>
        <dbReference type="Rhea" id="RHEA:17521"/>
        <dbReference type="Rhea" id="RHEA-COMP:9681"/>
        <dbReference type="Rhea" id="RHEA-COMP:9684"/>
        <dbReference type="ChEBI" id="CHEBI:15377"/>
        <dbReference type="ChEBI" id="CHEBI:15378"/>
        <dbReference type="ChEBI" id="CHEBI:29985"/>
        <dbReference type="ChEBI" id="CHEBI:30616"/>
        <dbReference type="ChEBI" id="CHEBI:43474"/>
        <dbReference type="ChEBI" id="CHEBI:58359"/>
        <dbReference type="ChEBI" id="CHEBI:78520"/>
        <dbReference type="ChEBI" id="CHEBI:78521"/>
        <dbReference type="ChEBI" id="CHEBI:456216"/>
    </reaction>
</comment>
<keyword evidence="4 11" id="KW-0436">Ligase</keyword>
<dbReference type="InterPro" id="IPR023168">
    <property type="entry name" value="GatB_Yqey_C_2"/>
</dbReference>
<keyword evidence="7 11" id="KW-0648">Protein biosynthesis</keyword>
<protein>
    <recommendedName>
        <fullName evidence="3 11">Aspartyl/glutamyl-tRNA(Asn/Gln) amidotransferase subunit B</fullName>
        <shortName evidence="11">Asp/Glu-ADT subunit B</shortName>
        <ecNumber evidence="11">6.3.5.-</ecNumber>
    </recommendedName>
</protein>
<keyword evidence="5 11" id="KW-0547">Nucleotide-binding</keyword>
<evidence type="ECO:0000256" key="3">
    <source>
        <dbReference type="ARBA" id="ARBA00016923"/>
    </source>
</evidence>
<dbReference type="PROSITE" id="PS01234">
    <property type="entry name" value="GATB"/>
    <property type="match status" value="1"/>
</dbReference>
<sequence>MSTIVLPSYDEVVERYEPVIGLETHVELGTNTKMFCGCPTDFGGAPNTRVCPVCLGLPGSLPVANKAAIEATIRIGLALNCSIAEWCRFARKNYFYPDMPKNFQISQYDEPLCVDGYLDVEVNGELVRIGIERVHLEEDTGKTLHVGGATGRIHGATESLVDYNRAGIPLVEIVTKPVAGTGALAPEVARAYVTELRDVIRSLGVSDVRMEEGSLRCDVNTSLNLPGQEWGTRTETKNVNSLRSVERAVRSEIIRQASVLDAGGRITQETRHFHEDTGDTTPGRSKETATDYRYFPEPDLVPLAPDPAWVVELKAALPELPRLHRRRLQEQWGLSDLDMQSVLNAGAVELIEQTVAAGASPAAARKWWLGELSRRANETGVELADVGATPAQVAELQGLVDAGKLNDKLARVVLEGVVAGEGSPTEIMTNRNLEVVSDTGALTAAVDEAIAANPAIAEKVRSGKVAAAGALVGAVMKATGGQADAKTVRELILARLGVQG</sequence>
<evidence type="ECO:0000256" key="4">
    <source>
        <dbReference type="ARBA" id="ARBA00022598"/>
    </source>
</evidence>
<dbReference type="InterPro" id="IPR017958">
    <property type="entry name" value="Gln-tRNA_amidoTrfase_suB_CS"/>
</dbReference>
<dbReference type="GO" id="GO:0070681">
    <property type="term" value="P:glutaminyl-tRNAGln biosynthesis via transamidation"/>
    <property type="evidence" value="ECO:0007669"/>
    <property type="project" value="TreeGrafter"/>
</dbReference>
<dbReference type="Pfam" id="PF02934">
    <property type="entry name" value="GatB_N"/>
    <property type="match status" value="1"/>
</dbReference>
<dbReference type="SMART" id="SM00845">
    <property type="entry name" value="GatB_Yqey"/>
    <property type="match status" value="1"/>
</dbReference>
<evidence type="ECO:0000256" key="9">
    <source>
        <dbReference type="ARBA" id="ARBA00047380"/>
    </source>
</evidence>
<dbReference type="RefSeq" id="WP_088995608.1">
    <property type="nucleotide sequence ID" value="NZ_LT607750.1"/>
</dbReference>
<keyword evidence="6 11" id="KW-0067">ATP-binding</keyword>
<organism evidence="13 14">
    <name type="scientific">Micromonospora echinaurantiaca</name>
    <dbReference type="NCBI Taxonomy" id="47857"/>
    <lineage>
        <taxon>Bacteria</taxon>
        <taxon>Bacillati</taxon>
        <taxon>Actinomycetota</taxon>
        <taxon>Actinomycetes</taxon>
        <taxon>Micromonosporales</taxon>
        <taxon>Micromonosporaceae</taxon>
        <taxon>Micromonospora</taxon>
    </lineage>
</organism>
<dbReference type="Pfam" id="PF02637">
    <property type="entry name" value="GatB_Yqey"/>
    <property type="match status" value="1"/>
</dbReference>
<evidence type="ECO:0000256" key="6">
    <source>
        <dbReference type="ARBA" id="ARBA00022840"/>
    </source>
</evidence>
<dbReference type="EC" id="6.3.5.-" evidence="11"/>
<dbReference type="GO" id="GO:0005524">
    <property type="term" value="F:ATP binding"/>
    <property type="evidence" value="ECO:0007669"/>
    <property type="project" value="UniProtKB-KW"/>
</dbReference>
<dbReference type="NCBIfam" id="TIGR00133">
    <property type="entry name" value="gatB"/>
    <property type="match status" value="1"/>
</dbReference>
<dbReference type="Gene3D" id="1.10.10.410">
    <property type="match status" value="1"/>
</dbReference>
<comment type="function">
    <text evidence="8 11">Allows the formation of correctly charged Asn-tRNA(Asn) or Gln-tRNA(Gln) through the transamidation of misacylated Asp-tRNA(Asn) or Glu-tRNA(Gln) in organisms which lack either or both of asparaginyl-tRNA or glutaminyl-tRNA synthetases. The reaction takes place in the presence of glutamine and ATP through an activated phospho-Asp-tRNA(Asn) or phospho-Glu-tRNA(Gln).</text>
</comment>
<dbReference type="GO" id="GO:0050566">
    <property type="term" value="F:asparaginyl-tRNA synthase (glutamine-hydrolyzing) activity"/>
    <property type="evidence" value="ECO:0007669"/>
    <property type="project" value="RHEA"/>
</dbReference>
<dbReference type="NCBIfam" id="NF004013">
    <property type="entry name" value="PRK05477.1-3"/>
    <property type="match status" value="1"/>
</dbReference>
<dbReference type="FunFam" id="1.10.10.410:FF:000002">
    <property type="entry name" value="Aspartyl/glutamyl-tRNA(Asn/Gln) amidotransferase subunit B"/>
    <property type="match status" value="1"/>
</dbReference>
<dbReference type="PANTHER" id="PTHR11659:SF0">
    <property type="entry name" value="GLUTAMYL-TRNA(GLN) AMIDOTRANSFERASE SUBUNIT B, MITOCHONDRIAL"/>
    <property type="match status" value="1"/>
</dbReference>
<dbReference type="SUPFAM" id="SSF55931">
    <property type="entry name" value="Glutamine synthetase/guanido kinase"/>
    <property type="match status" value="1"/>
</dbReference>
<dbReference type="HAMAP" id="MF_00121">
    <property type="entry name" value="GatB"/>
    <property type="match status" value="1"/>
</dbReference>
<dbReference type="InterPro" id="IPR018027">
    <property type="entry name" value="Asn/Gln_amidotransferase"/>
</dbReference>
<keyword evidence="13" id="KW-0808">Transferase</keyword>
<dbReference type="Proteomes" id="UP000198217">
    <property type="component" value="Chromosome I"/>
</dbReference>
<dbReference type="EMBL" id="LT607750">
    <property type="protein sequence ID" value="SCG71219.1"/>
    <property type="molecule type" value="Genomic_DNA"/>
</dbReference>
<evidence type="ECO:0000259" key="12">
    <source>
        <dbReference type="SMART" id="SM00845"/>
    </source>
</evidence>
<evidence type="ECO:0000256" key="10">
    <source>
        <dbReference type="ARBA" id="ARBA00047913"/>
    </source>
</evidence>
<dbReference type="InterPro" id="IPR003789">
    <property type="entry name" value="Asn/Gln_tRNA_amidoTrase-B-like"/>
</dbReference>
<dbReference type="PANTHER" id="PTHR11659">
    <property type="entry name" value="GLUTAMYL-TRNA GLN AMIDOTRANSFERASE SUBUNIT B MITOCHONDRIAL AND PROKARYOTIC PET112-RELATED"/>
    <property type="match status" value="1"/>
</dbReference>
<keyword evidence="14" id="KW-1185">Reference proteome</keyword>
<evidence type="ECO:0000256" key="1">
    <source>
        <dbReference type="ARBA" id="ARBA00005306"/>
    </source>
</evidence>
<accession>A0A1C5JLW2</accession>
<evidence type="ECO:0000256" key="11">
    <source>
        <dbReference type="HAMAP-Rule" id="MF_00121"/>
    </source>
</evidence>
<proteinExistence type="inferred from homology"/>
<reference evidence="13 14" key="1">
    <citation type="submission" date="2016-06" db="EMBL/GenBank/DDBJ databases">
        <authorList>
            <person name="Kjaerup R.B."/>
            <person name="Dalgaard T.S."/>
            <person name="Juul-Madsen H.R."/>
        </authorList>
    </citation>
    <scope>NUCLEOTIDE SEQUENCE [LARGE SCALE GENOMIC DNA]</scope>
    <source>
        <strain evidence="13 14">DSM 43904</strain>
    </source>
</reference>
<evidence type="ECO:0000256" key="2">
    <source>
        <dbReference type="ARBA" id="ARBA00011123"/>
    </source>
</evidence>
<evidence type="ECO:0000256" key="5">
    <source>
        <dbReference type="ARBA" id="ARBA00022741"/>
    </source>
</evidence>